<evidence type="ECO:0000256" key="1">
    <source>
        <dbReference type="SAM" id="MobiDB-lite"/>
    </source>
</evidence>
<feature type="region of interest" description="Disordered" evidence="1">
    <location>
        <begin position="1"/>
        <end position="30"/>
    </location>
</feature>
<evidence type="ECO:0000313" key="2">
    <source>
        <dbReference type="EMBL" id="GAI95652.1"/>
    </source>
</evidence>
<name>X1SRE7_9ZZZZ</name>
<sequence>FIAQKSDKKLPQQDDLSNDTAQPHYEQRRF</sequence>
<protein>
    <submittedName>
        <fullName evidence="2">Uncharacterized protein</fullName>
    </submittedName>
</protein>
<gene>
    <name evidence="2" type="ORF">S12H4_33084</name>
</gene>
<reference evidence="2" key="1">
    <citation type="journal article" date="2014" name="Front. Microbiol.">
        <title>High frequency of phylogenetically diverse reductive dehalogenase-homologous genes in deep subseafloor sedimentary metagenomes.</title>
        <authorList>
            <person name="Kawai M."/>
            <person name="Futagami T."/>
            <person name="Toyoda A."/>
            <person name="Takaki Y."/>
            <person name="Nishi S."/>
            <person name="Hori S."/>
            <person name="Arai W."/>
            <person name="Tsubouchi T."/>
            <person name="Morono Y."/>
            <person name="Uchiyama I."/>
            <person name="Ito T."/>
            <person name="Fujiyama A."/>
            <person name="Inagaki F."/>
            <person name="Takami H."/>
        </authorList>
    </citation>
    <scope>NUCLEOTIDE SEQUENCE</scope>
    <source>
        <strain evidence="2">Expedition CK06-06</strain>
    </source>
</reference>
<feature type="non-terminal residue" evidence="2">
    <location>
        <position position="1"/>
    </location>
</feature>
<comment type="caution">
    <text evidence="2">The sequence shown here is derived from an EMBL/GenBank/DDBJ whole genome shotgun (WGS) entry which is preliminary data.</text>
</comment>
<dbReference type="AlphaFoldDB" id="X1SRE7"/>
<accession>X1SRE7</accession>
<feature type="compositionally biased region" description="Basic and acidic residues" evidence="1">
    <location>
        <begin position="1"/>
        <end position="12"/>
    </location>
</feature>
<proteinExistence type="predicted"/>
<dbReference type="EMBL" id="BARW01019470">
    <property type="protein sequence ID" value="GAI95652.1"/>
    <property type="molecule type" value="Genomic_DNA"/>
</dbReference>
<organism evidence="2">
    <name type="scientific">marine sediment metagenome</name>
    <dbReference type="NCBI Taxonomy" id="412755"/>
    <lineage>
        <taxon>unclassified sequences</taxon>
        <taxon>metagenomes</taxon>
        <taxon>ecological metagenomes</taxon>
    </lineage>
</organism>